<sequence>VEYKAYTKECADWLGWECDFMQGSPRLIINFLKGKWDSEDFLVVEPGETVVASHDERVIEVK</sequence>
<name>X1PNK8_9ZZZZ</name>
<protein>
    <submittedName>
        <fullName evidence="1">Uncharacterized protein</fullName>
    </submittedName>
</protein>
<comment type="caution">
    <text evidence="1">The sequence shown here is derived from an EMBL/GenBank/DDBJ whole genome shotgun (WGS) entry which is preliminary data.</text>
</comment>
<dbReference type="AlphaFoldDB" id="X1PNK8"/>
<organism evidence="1">
    <name type="scientific">marine sediment metagenome</name>
    <dbReference type="NCBI Taxonomy" id="412755"/>
    <lineage>
        <taxon>unclassified sequences</taxon>
        <taxon>metagenomes</taxon>
        <taxon>ecological metagenomes</taxon>
    </lineage>
</organism>
<feature type="non-terminal residue" evidence="1">
    <location>
        <position position="1"/>
    </location>
</feature>
<accession>X1PNK8</accession>
<reference evidence="1" key="1">
    <citation type="journal article" date="2014" name="Front. Microbiol.">
        <title>High frequency of phylogenetically diverse reductive dehalogenase-homologous genes in deep subseafloor sedimentary metagenomes.</title>
        <authorList>
            <person name="Kawai M."/>
            <person name="Futagami T."/>
            <person name="Toyoda A."/>
            <person name="Takaki Y."/>
            <person name="Nishi S."/>
            <person name="Hori S."/>
            <person name="Arai W."/>
            <person name="Tsubouchi T."/>
            <person name="Morono Y."/>
            <person name="Uchiyama I."/>
            <person name="Ito T."/>
            <person name="Fujiyama A."/>
            <person name="Inagaki F."/>
            <person name="Takami H."/>
        </authorList>
    </citation>
    <scope>NUCLEOTIDE SEQUENCE</scope>
    <source>
        <strain evidence="1">Expedition CK06-06</strain>
    </source>
</reference>
<evidence type="ECO:0000313" key="1">
    <source>
        <dbReference type="EMBL" id="GAI40605.1"/>
    </source>
</evidence>
<dbReference type="EMBL" id="BARV01033020">
    <property type="protein sequence ID" value="GAI40605.1"/>
    <property type="molecule type" value="Genomic_DNA"/>
</dbReference>
<proteinExistence type="predicted"/>
<gene>
    <name evidence="1" type="ORF">S06H3_51969</name>
</gene>